<evidence type="ECO:0000256" key="6">
    <source>
        <dbReference type="ARBA" id="ARBA00022833"/>
    </source>
</evidence>
<keyword evidence="7 9" id="KW-0413">Isomerase</keyword>
<keyword evidence="4 9" id="KW-0963">Cytoplasm</keyword>
<evidence type="ECO:0000256" key="10">
    <source>
        <dbReference type="SAM" id="MobiDB-lite"/>
    </source>
</evidence>
<comment type="subcellular location">
    <subcellularLocation>
        <location evidence="2 9">Cytoplasm</location>
    </subcellularLocation>
</comment>
<feature type="region of interest" description="Disordered" evidence="10">
    <location>
        <begin position="197"/>
        <end position="216"/>
    </location>
</feature>
<reference evidence="12" key="1">
    <citation type="submission" date="2023-03" db="EMBL/GenBank/DDBJ databases">
        <title>Edaphobacter sp.</title>
        <authorList>
            <person name="Huber K.J."/>
            <person name="Papendorf J."/>
            <person name="Pilke C."/>
            <person name="Bunk B."/>
            <person name="Sproeer C."/>
            <person name="Pester M."/>
        </authorList>
    </citation>
    <scope>NUCLEOTIDE SEQUENCE</scope>
    <source>
        <strain evidence="12">DSM 110680</strain>
    </source>
</reference>
<sequence>MSETIPDRARIFQAALAEHIQIIQALRDQQQVLDQIASEMVLSIRMGGKILWCGNGGSAADAQHLNGQLVVRFRLDRPGIPSIALSTDTSILTAASNNYGYEHIFQRQVETLARKGDVVVAISTSGNSRNVYLALEAARKIGAVTVAFTGKGGGKIATAADFLFEVPSSDTPRIQEAHILAGHVLCEILEKEVNTGKAAATPNGAGVRNPLPSGPQ</sequence>
<evidence type="ECO:0000313" key="12">
    <source>
        <dbReference type="EMBL" id="XBH17187.1"/>
    </source>
</evidence>
<dbReference type="GO" id="GO:0005737">
    <property type="term" value="C:cytoplasm"/>
    <property type="evidence" value="ECO:0007669"/>
    <property type="project" value="UniProtKB-SubCell"/>
</dbReference>
<protein>
    <recommendedName>
        <fullName evidence="9">Phosphoheptose isomerase</fullName>
        <ecNumber evidence="9">5.3.1.28</ecNumber>
    </recommendedName>
    <alternativeName>
        <fullName evidence="9">Sedoheptulose 7-phosphate isomerase</fullName>
    </alternativeName>
</protein>
<comment type="caution">
    <text evidence="9">Lacks conserved residue(s) required for the propagation of feature annotation.</text>
</comment>
<feature type="binding site" evidence="9">
    <location>
        <position position="175"/>
    </location>
    <ligand>
        <name>Zn(2+)</name>
        <dbReference type="ChEBI" id="CHEBI:29105"/>
    </ligand>
</feature>
<dbReference type="SUPFAM" id="SSF53697">
    <property type="entry name" value="SIS domain"/>
    <property type="match status" value="1"/>
</dbReference>
<dbReference type="PANTHER" id="PTHR30390">
    <property type="entry name" value="SEDOHEPTULOSE 7-PHOSPHATE ISOMERASE / DNAA INITIATOR-ASSOCIATING FACTOR FOR REPLICATION INITIATION"/>
    <property type="match status" value="1"/>
</dbReference>
<dbReference type="GO" id="GO:0008270">
    <property type="term" value="F:zinc ion binding"/>
    <property type="evidence" value="ECO:0007669"/>
    <property type="project" value="UniProtKB-UniRule"/>
</dbReference>
<name>A0AAU7DIN7_9BACT</name>
<feature type="binding site" evidence="9">
    <location>
        <position position="68"/>
    </location>
    <ligand>
        <name>substrate</name>
    </ligand>
</feature>
<keyword evidence="6 9" id="KW-0862">Zinc</keyword>
<evidence type="ECO:0000256" key="1">
    <source>
        <dbReference type="ARBA" id="ARBA00000348"/>
    </source>
</evidence>
<evidence type="ECO:0000259" key="11">
    <source>
        <dbReference type="PROSITE" id="PS51464"/>
    </source>
</evidence>
<keyword evidence="5 9" id="KW-0479">Metal-binding</keyword>
<keyword evidence="8 9" id="KW-0119">Carbohydrate metabolism</keyword>
<evidence type="ECO:0000256" key="8">
    <source>
        <dbReference type="ARBA" id="ARBA00023277"/>
    </source>
</evidence>
<dbReference type="InterPro" id="IPR004515">
    <property type="entry name" value="Phosphoheptose_Isoase"/>
</dbReference>
<proteinExistence type="inferred from homology"/>
<comment type="catalytic activity">
    <reaction evidence="1 9">
        <text>2 D-sedoheptulose 7-phosphate = D-glycero-alpha-D-manno-heptose 7-phosphate + D-glycero-beta-D-manno-heptose 7-phosphate</text>
        <dbReference type="Rhea" id="RHEA:27489"/>
        <dbReference type="ChEBI" id="CHEBI:57483"/>
        <dbReference type="ChEBI" id="CHEBI:60203"/>
        <dbReference type="ChEBI" id="CHEBI:60204"/>
        <dbReference type="EC" id="5.3.1.28"/>
    </reaction>
</comment>
<dbReference type="EC" id="5.3.1.28" evidence="9"/>
<dbReference type="HAMAP" id="MF_00067">
    <property type="entry name" value="GmhA"/>
    <property type="match status" value="1"/>
</dbReference>
<evidence type="ECO:0000256" key="9">
    <source>
        <dbReference type="HAMAP-Rule" id="MF_00067"/>
    </source>
</evidence>
<comment type="cofactor">
    <cofactor evidence="9">
        <name>Zn(2+)</name>
        <dbReference type="ChEBI" id="CHEBI:29105"/>
    </cofactor>
    <text evidence="9">Binds 1 zinc ion per subunit.</text>
</comment>
<dbReference type="GO" id="GO:0097367">
    <property type="term" value="F:carbohydrate derivative binding"/>
    <property type="evidence" value="ECO:0007669"/>
    <property type="project" value="InterPro"/>
</dbReference>
<dbReference type="RefSeq" id="WP_348262418.1">
    <property type="nucleotide sequence ID" value="NZ_CP121196.1"/>
</dbReference>
<feature type="binding site" evidence="9">
    <location>
        <position position="68"/>
    </location>
    <ligand>
        <name>Zn(2+)</name>
        <dbReference type="ChEBI" id="CHEBI:29105"/>
    </ligand>
</feature>
<dbReference type="GO" id="GO:0005975">
    <property type="term" value="P:carbohydrate metabolic process"/>
    <property type="evidence" value="ECO:0007669"/>
    <property type="project" value="UniProtKB-UniRule"/>
</dbReference>
<dbReference type="AlphaFoldDB" id="A0AAU7DIN7"/>
<evidence type="ECO:0000256" key="2">
    <source>
        <dbReference type="ARBA" id="ARBA00004496"/>
    </source>
</evidence>
<feature type="binding site" evidence="9">
    <location>
        <position position="183"/>
    </location>
    <ligand>
        <name>Zn(2+)</name>
        <dbReference type="ChEBI" id="CHEBI:29105"/>
    </ligand>
</feature>
<accession>A0AAU7DIN7</accession>
<feature type="binding site" evidence="9">
    <location>
        <begin position="55"/>
        <end position="57"/>
    </location>
    <ligand>
        <name>substrate</name>
    </ligand>
</feature>
<dbReference type="EMBL" id="CP121196">
    <property type="protein sequence ID" value="XBH17187.1"/>
    <property type="molecule type" value="Genomic_DNA"/>
</dbReference>
<dbReference type="InterPro" id="IPR001347">
    <property type="entry name" value="SIS_dom"/>
</dbReference>
<dbReference type="InterPro" id="IPR046348">
    <property type="entry name" value="SIS_dom_sf"/>
</dbReference>
<evidence type="ECO:0000256" key="3">
    <source>
        <dbReference type="ARBA" id="ARBA00009894"/>
    </source>
</evidence>
<dbReference type="InterPro" id="IPR035461">
    <property type="entry name" value="GmhA/DiaA"/>
</dbReference>
<organism evidence="12">
    <name type="scientific">Telmatobacter sp. DSM 110680</name>
    <dbReference type="NCBI Taxonomy" id="3036704"/>
    <lineage>
        <taxon>Bacteria</taxon>
        <taxon>Pseudomonadati</taxon>
        <taxon>Acidobacteriota</taxon>
        <taxon>Terriglobia</taxon>
        <taxon>Terriglobales</taxon>
        <taxon>Acidobacteriaceae</taxon>
        <taxon>Telmatobacter</taxon>
    </lineage>
</organism>
<feature type="binding site" evidence="9">
    <location>
        <position position="64"/>
    </location>
    <ligand>
        <name>Zn(2+)</name>
        <dbReference type="ChEBI" id="CHEBI:29105"/>
    </ligand>
</feature>
<feature type="binding site" evidence="9">
    <location>
        <begin position="123"/>
        <end position="125"/>
    </location>
    <ligand>
        <name>substrate</name>
    </ligand>
</feature>
<evidence type="ECO:0000256" key="4">
    <source>
        <dbReference type="ARBA" id="ARBA00022490"/>
    </source>
</evidence>
<gene>
    <name evidence="9" type="primary">gmhA</name>
    <name evidence="12" type="ORF">P8935_21800</name>
</gene>
<feature type="binding site" evidence="9">
    <location>
        <position position="175"/>
    </location>
    <ligand>
        <name>substrate</name>
    </ligand>
</feature>
<feature type="binding site" evidence="9">
    <location>
        <position position="128"/>
    </location>
    <ligand>
        <name>substrate</name>
    </ligand>
</feature>
<dbReference type="GO" id="GO:0008968">
    <property type="term" value="F:D-sedoheptulose 7-phosphate isomerase activity"/>
    <property type="evidence" value="ECO:0007669"/>
    <property type="project" value="UniProtKB-UniRule"/>
</dbReference>
<comment type="pathway">
    <text evidence="9">Carbohydrate biosynthesis; D-glycero-D-manno-heptose 7-phosphate biosynthesis; D-glycero-alpha-D-manno-heptose 7-phosphate and D-glycero-beta-D-manno-heptose 7-phosphate from sedoheptulose 7-phosphate: step 1/1.</text>
</comment>
<comment type="similarity">
    <text evidence="3 9">Belongs to the SIS family. GmhA subfamily.</text>
</comment>
<dbReference type="PROSITE" id="PS51464">
    <property type="entry name" value="SIS"/>
    <property type="match status" value="1"/>
</dbReference>
<comment type="function">
    <text evidence="9">Catalyzes the isomerization of sedoheptulose 7-phosphate in D-glycero-D-manno-heptose 7-phosphate.</text>
</comment>
<dbReference type="CDD" id="cd05006">
    <property type="entry name" value="SIS_GmhA"/>
    <property type="match status" value="1"/>
</dbReference>
<dbReference type="Gene3D" id="3.40.50.10490">
    <property type="entry name" value="Glucose-6-phosphate isomerase like protein, domain 1"/>
    <property type="match status" value="1"/>
</dbReference>
<comment type="miscellaneous">
    <text evidence="9">The reaction produces a racemic mixture of D-glycero-alpha-D-manno-heptose 7-phosphate and D-glycero-beta-D-manno-heptose 7-phosphate.</text>
</comment>
<feature type="domain" description="SIS" evidence="11">
    <location>
        <begin position="40"/>
        <end position="199"/>
    </location>
</feature>
<evidence type="ECO:0000256" key="5">
    <source>
        <dbReference type="ARBA" id="ARBA00022723"/>
    </source>
</evidence>
<dbReference type="Pfam" id="PF13580">
    <property type="entry name" value="SIS_2"/>
    <property type="match status" value="1"/>
</dbReference>
<evidence type="ECO:0000256" key="7">
    <source>
        <dbReference type="ARBA" id="ARBA00023235"/>
    </source>
</evidence>
<dbReference type="GO" id="GO:1901135">
    <property type="term" value="P:carbohydrate derivative metabolic process"/>
    <property type="evidence" value="ECO:0007669"/>
    <property type="project" value="InterPro"/>
</dbReference>
<dbReference type="InterPro" id="IPR050099">
    <property type="entry name" value="SIS_GmhA/DiaA_subfam"/>
</dbReference>